<dbReference type="Gene3D" id="3.90.1150.10">
    <property type="entry name" value="Aspartate Aminotransferase, domain 1"/>
    <property type="match status" value="1"/>
</dbReference>
<evidence type="ECO:0000256" key="1">
    <source>
        <dbReference type="ARBA" id="ARBA00001933"/>
    </source>
</evidence>
<dbReference type="GO" id="GO:0030170">
    <property type="term" value="F:pyridoxal phosphate binding"/>
    <property type="evidence" value="ECO:0007669"/>
    <property type="project" value="InterPro"/>
</dbReference>
<evidence type="ECO:0000256" key="2">
    <source>
        <dbReference type="ARBA" id="ARBA00004982"/>
    </source>
</evidence>
<keyword evidence="3 7" id="KW-0032">Aminotransferase</keyword>
<dbReference type="AlphaFoldDB" id="A0A419DE36"/>
<gene>
    <name evidence="9" type="ORF">C4544_02650</name>
</gene>
<dbReference type="EC" id="2.6.1.-" evidence="7"/>
<dbReference type="GO" id="GO:0010285">
    <property type="term" value="F:L,L-diaminopimelate aminotransferase activity"/>
    <property type="evidence" value="ECO:0007669"/>
    <property type="project" value="UniProtKB-EC"/>
</dbReference>
<dbReference type="InterPro" id="IPR015421">
    <property type="entry name" value="PyrdxlP-dep_Trfase_major"/>
</dbReference>
<dbReference type="SUPFAM" id="SSF53383">
    <property type="entry name" value="PLP-dependent transferases"/>
    <property type="match status" value="1"/>
</dbReference>
<evidence type="ECO:0000313" key="9">
    <source>
        <dbReference type="EMBL" id="RJO61393.1"/>
    </source>
</evidence>
<dbReference type="GO" id="GO:0009089">
    <property type="term" value="P:lysine biosynthetic process via diaminopimelate"/>
    <property type="evidence" value="ECO:0007669"/>
    <property type="project" value="UniProtKB-UniPathway"/>
</dbReference>
<organism evidence="9 10">
    <name type="scientific">candidate division WS5 bacterium</name>
    <dbReference type="NCBI Taxonomy" id="2093353"/>
    <lineage>
        <taxon>Bacteria</taxon>
        <taxon>candidate division WS5</taxon>
    </lineage>
</organism>
<dbReference type="InterPro" id="IPR004839">
    <property type="entry name" value="Aminotransferase_I/II_large"/>
</dbReference>
<protein>
    <recommendedName>
        <fullName evidence="7">Aminotransferase</fullName>
        <ecNumber evidence="7">2.6.1.-</ecNumber>
    </recommendedName>
</protein>
<dbReference type="InterPro" id="IPR004838">
    <property type="entry name" value="NHTrfase_class1_PyrdxlP-BS"/>
</dbReference>
<dbReference type="InterPro" id="IPR015422">
    <property type="entry name" value="PyrdxlP-dep_Trfase_small"/>
</dbReference>
<dbReference type="CDD" id="cd00609">
    <property type="entry name" value="AAT_like"/>
    <property type="match status" value="1"/>
</dbReference>
<comment type="pathway">
    <text evidence="2">Amino-acid biosynthesis; L-lysine biosynthesis via DAP pathway; LL-2,6-diaminopimelate from (S)-tetrahydrodipicolinate (aminotransferase route): step 1/1.</text>
</comment>
<dbReference type="PANTHER" id="PTHR43144">
    <property type="entry name" value="AMINOTRANSFERASE"/>
    <property type="match status" value="1"/>
</dbReference>
<evidence type="ECO:0000313" key="10">
    <source>
        <dbReference type="Proteomes" id="UP000285655"/>
    </source>
</evidence>
<evidence type="ECO:0000256" key="5">
    <source>
        <dbReference type="ARBA" id="ARBA00022898"/>
    </source>
</evidence>
<proteinExistence type="inferred from homology"/>
<dbReference type="Pfam" id="PF00155">
    <property type="entry name" value="Aminotran_1_2"/>
    <property type="match status" value="1"/>
</dbReference>
<dbReference type="InterPro" id="IPR015424">
    <property type="entry name" value="PyrdxlP-dep_Trfase"/>
</dbReference>
<dbReference type="PROSITE" id="PS00105">
    <property type="entry name" value="AA_TRANSFER_CLASS_1"/>
    <property type="match status" value="1"/>
</dbReference>
<dbReference type="Proteomes" id="UP000285655">
    <property type="component" value="Unassembled WGS sequence"/>
</dbReference>
<keyword evidence="4 7" id="KW-0808">Transferase</keyword>
<dbReference type="UniPathway" id="UPA00034">
    <property type="reaction ID" value="UER00466"/>
</dbReference>
<sequence length="414" mass="45950">MAARPNPNFNNLRPGDYLFTRMAKETAVWKAANPGVRLLSLGIGDTSGPLVPSVIKGMNRAVKRQSKQRSYTGYGDATGHESLKKKIVERYARLGVKVDISEIFISDGAKGDTANITKIFHPKSRIAVEDPAYPVYLDANVINGMVGKFNEKTGEFARVHYMRLLKKNGFVPEPPPIKKKIDIIFICRPNNPTGAVFTREDWETFLNYCELTGARLIVDSAYAIFIDDDGIPKSPLEISGAEKYIIEICSFSKDHAFTGERIGFTTISHKFTLEGTAEGEVAEKYWKRYKDTFTNGPANIAQCGAEAGSTVEGMLESWELLISPVKENFADIASTLSEMGFPVYGSAPYAWVDVSPYGSWEFQYKVRDEAHVICTPGEGFGRSGRRYARFSAFGTRRDVKTALKSVKENLALNV</sequence>
<comment type="cofactor">
    <cofactor evidence="1 7">
        <name>pyridoxal 5'-phosphate</name>
        <dbReference type="ChEBI" id="CHEBI:597326"/>
    </cofactor>
</comment>
<reference evidence="9 10" key="1">
    <citation type="journal article" date="2017" name="ISME J.">
        <title>Energy and carbon metabolisms in a deep terrestrial subsurface fluid microbial community.</title>
        <authorList>
            <person name="Momper L."/>
            <person name="Jungbluth S.P."/>
            <person name="Lee M.D."/>
            <person name="Amend J.P."/>
        </authorList>
    </citation>
    <scope>NUCLEOTIDE SEQUENCE [LARGE SCALE GENOMIC DNA]</scope>
    <source>
        <strain evidence="9">SURF_29</strain>
    </source>
</reference>
<comment type="similarity">
    <text evidence="7">Belongs to the class-I pyridoxal-phosphate-dependent aminotransferase family.</text>
</comment>
<evidence type="ECO:0000256" key="4">
    <source>
        <dbReference type="ARBA" id="ARBA00022679"/>
    </source>
</evidence>
<evidence type="ECO:0000256" key="6">
    <source>
        <dbReference type="ARBA" id="ARBA00051934"/>
    </source>
</evidence>
<name>A0A419DE36_9BACT</name>
<feature type="domain" description="Aminotransferase class I/classII large" evidence="8">
    <location>
        <begin position="38"/>
        <end position="405"/>
    </location>
</feature>
<dbReference type="EMBL" id="QZJW01000019">
    <property type="protein sequence ID" value="RJO61393.1"/>
    <property type="molecule type" value="Genomic_DNA"/>
</dbReference>
<dbReference type="FunFam" id="3.40.640.10:FF:000099">
    <property type="entry name" value="LL-diaminopimelate aminotransferase, chloroplastic"/>
    <property type="match status" value="1"/>
</dbReference>
<dbReference type="Gene3D" id="3.40.640.10">
    <property type="entry name" value="Type I PLP-dependent aspartate aminotransferase-like (Major domain)"/>
    <property type="match status" value="1"/>
</dbReference>
<evidence type="ECO:0000256" key="7">
    <source>
        <dbReference type="RuleBase" id="RU000481"/>
    </source>
</evidence>
<accession>A0A419DE36</accession>
<evidence type="ECO:0000256" key="3">
    <source>
        <dbReference type="ARBA" id="ARBA00022576"/>
    </source>
</evidence>
<evidence type="ECO:0000259" key="8">
    <source>
        <dbReference type="Pfam" id="PF00155"/>
    </source>
</evidence>
<keyword evidence="5" id="KW-0663">Pyridoxal phosphate</keyword>
<comment type="caution">
    <text evidence="9">The sequence shown here is derived from an EMBL/GenBank/DDBJ whole genome shotgun (WGS) entry which is preliminary data.</text>
</comment>
<comment type="catalytic activity">
    <reaction evidence="6">
        <text>(2S,6S)-2,6-diaminopimelate + 2-oxoglutarate = (S)-2,3,4,5-tetrahydrodipicolinate + L-glutamate + H2O + H(+)</text>
        <dbReference type="Rhea" id="RHEA:23988"/>
        <dbReference type="ChEBI" id="CHEBI:15377"/>
        <dbReference type="ChEBI" id="CHEBI:15378"/>
        <dbReference type="ChEBI" id="CHEBI:16810"/>
        <dbReference type="ChEBI" id="CHEBI:16845"/>
        <dbReference type="ChEBI" id="CHEBI:29985"/>
        <dbReference type="ChEBI" id="CHEBI:57609"/>
        <dbReference type="EC" id="2.6.1.83"/>
    </reaction>
</comment>
<dbReference type="InterPro" id="IPR019942">
    <property type="entry name" value="DapL/ALD1"/>
</dbReference>